<evidence type="ECO:0000259" key="2">
    <source>
        <dbReference type="PROSITE" id="PS50093"/>
    </source>
</evidence>
<accession>A0ABU3Z532</accession>
<dbReference type="InterPro" id="IPR022409">
    <property type="entry name" value="PKD/Chitinase_dom"/>
</dbReference>
<dbReference type="PROSITE" id="PS50093">
    <property type="entry name" value="PKD"/>
    <property type="match status" value="1"/>
</dbReference>
<dbReference type="CDD" id="cd00146">
    <property type="entry name" value="PKD"/>
    <property type="match status" value="1"/>
</dbReference>
<dbReference type="Gene3D" id="2.60.40.10">
    <property type="entry name" value="Immunoglobulins"/>
    <property type="match status" value="1"/>
</dbReference>
<dbReference type="SMART" id="SM00089">
    <property type="entry name" value="PKD"/>
    <property type="match status" value="1"/>
</dbReference>
<organism evidence="3 4">
    <name type="scientific">Methanoculleus nereidis</name>
    <dbReference type="NCBI Taxonomy" id="2735141"/>
    <lineage>
        <taxon>Archaea</taxon>
        <taxon>Methanobacteriati</taxon>
        <taxon>Methanobacteriota</taxon>
        <taxon>Stenosarchaea group</taxon>
        <taxon>Methanomicrobia</taxon>
        <taxon>Methanomicrobiales</taxon>
        <taxon>Methanomicrobiaceae</taxon>
        <taxon>Methanoculleus</taxon>
    </lineage>
</organism>
<dbReference type="InterPro" id="IPR035986">
    <property type="entry name" value="PKD_dom_sf"/>
</dbReference>
<feature type="region of interest" description="Disordered" evidence="1">
    <location>
        <begin position="26"/>
        <end position="54"/>
    </location>
</feature>
<reference evidence="3 4" key="1">
    <citation type="submission" date="2020-05" db="EMBL/GenBank/DDBJ databases">
        <title>Isolation and characterization of methanoarchaea from a cold seep at offshore SW Taiwan.</title>
        <authorList>
            <person name="Chen Y.-W."/>
            <person name="Chen S.-C."/>
            <person name="Lai M.-C."/>
        </authorList>
    </citation>
    <scope>NUCLEOTIDE SEQUENCE [LARGE SCALE GENOMIC DNA]</scope>
    <source>
        <strain evidence="3 4">YWC-01</strain>
    </source>
</reference>
<evidence type="ECO:0000313" key="3">
    <source>
        <dbReference type="EMBL" id="MDV4343734.1"/>
    </source>
</evidence>
<dbReference type="SUPFAM" id="SSF49299">
    <property type="entry name" value="PKD domain"/>
    <property type="match status" value="1"/>
</dbReference>
<sequence>MQRQYLSGSPPDRYTISLRRRNSRIFRLSGQHGHRGQRYAPPPDDGRDDGVRPCQTAREGELRDVAVSPHLADNCSCTGIIGKDRDQAGPEQPVAFTGSVILSGDDCTATVSGMAWNFGDGTTGSGQDVTHDYAAEGTYTVTLVVTLDDGNSCRATTQAFVIF</sequence>
<dbReference type="Pfam" id="PF18911">
    <property type="entry name" value="PKD_4"/>
    <property type="match status" value="1"/>
</dbReference>
<gene>
    <name evidence="3" type="ORF">HL657_11265</name>
</gene>
<comment type="caution">
    <text evidence="3">The sequence shown here is derived from an EMBL/GenBank/DDBJ whole genome shotgun (WGS) entry which is preliminary data.</text>
</comment>
<dbReference type="InterPro" id="IPR000601">
    <property type="entry name" value="PKD_dom"/>
</dbReference>
<feature type="domain" description="PKD" evidence="2">
    <location>
        <begin position="116"/>
        <end position="163"/>
    </location>
</feature>
<dbReference type="InterPro" id="IPR013783">
    <property type="entry name" value="Ig-like_fold"/>
</dbReference>
<evidence type="ECO:0000313" key="4">
    <source>
        <dbReference type="Proteomes" id="UP001273768"/>
    </source>
</evidence>
<dbReference type="EMBL" id="JABFFQ010000010">
    <property type="protein sequence ID" value="MDV4343734.1"/>
    <property type="molecule type" value="Genomic_DNA"/>
</dbReference>
<evidence type="ECO:0000256" key="1">
    <source>
        <dbReference type="SAM" id="MobiDB-lite"/>
    </source>
</evidence>
<protein>
    <submittedName>
        <fullName evidence="3">PKD domain-containing protein</fullName>
    </submittedName>
</protein>
<dbReference type="Proteomes" id="UP001273768">
    <property type="component" value="Unassembled WGS sequence"/>
</dbReference>
<proteinExistence type="predicted"/>
<keyword evidence="4" id="KW-1185">Reference proteome</keyword>
<name>A0ABU3Z532_9EURY</name>